<proteinExistence type="predicted"/>
<name>A0A2I0LDW6_PUNGR</name>
<keyword evidence="2" id="KW-1185">Reference proteome</keyword>
<protein>
    <submittedName>
        <fullName evidence="1">Uncharacterized protein</fullName>
    </submittedName>
</protein>
<evidence type="ECO:0000313" key="2">
    <source>
        <dbReference type="Proteomes" id="UP000233551"/>
    </source>
</evidence>
<reference evidence="1 2" key="1">
    <citation type="submission" date="2017-11" db="EMBL/GenBank/DDBJ databases">
        <title>De-novo sequencing of pomegranate (Punica granatum L.) genome.</title>
        <authorList>
            <person name="Akparov Z."/>
            <person name="Amiraslanov A."/>
            <person name="Hajiyeva S."/>
            <person name="Abbasov M."/>
            <person name="Kaur K."/>
            <person name="Hamwieh A."/>
            <person name="Solovyev V."/>
            <person name="Salamov A."/>
            <person name="Braich B."/>
            <person name="Kosarev P."/>
            <person name="Mahmoud A."/>
            <person name="Hajiyev E."/>
            <person name="Babayeva S."/>
            <person name="Izzatullayeva V."/>
            <person name="Mammadov A."/>
            <person name="Mammadov A."/>
            <person name="Sharifova S."/>
            <person name="Ojaghi J."/>
            <person name="Eynullazada K."/>
            <person name="Bayramov B."/>
            <person name="Abdulazimova A."/>
            <person name="Shahmuradov I."/>
        </authorList>
    </citation>
    <scope>NUCLEOTIDE SEQUENCE [LARGE SCALE GENOMIC DNA]</scope>
    <source>
        <strain evidence="2">cv. AG2017</strain>
        <tissue evidence="1">Leaf</tissue>
    </source>
</reference>
<accession>A0A2I0LDW6</accession>
<gene>
    <name evidence="1" type="ORF">CRG98_000721</name>
</gene>
<dbReference type="EMBL" id="PGOL01000032">
    <property type="protein sequence ID" value="PKI78860.1"/>
    <property type="molecule type" value="Genomic_DNA"/>
</dbReference>
<dbReference type="AlphaFoldDB" id="A0A2I0LDW6"/>
<organism evidence="1 2">
    <name type="scientific">Punica granatum</name>
    <name type="common">Pomegranate</name>
    <dbReference type="NCBI Taxonomy" id="22663"/>
    <lineage>
        <taxon>Eukaryota</taxon>
        <taxon>Viridiplantae</taxon>
        <taxon>Streptophyta</taxon>
        <taxon>Embryophyta</taxon>
        <taxon>Tracheophyta</taxon>
        <taxon>Spermatophyta</taxon>
        <taxon>Magnoliopsida</taxon>
        <taxon>eudicotyledons</taxon>
        <taxon>Gunneridae</taxon>
        <taxon>Pentapetalae</taxon>
        <taxon>rosids</taxon>
        <taxon>malvids</taxon>
        <taxon>Myrtales</taxon>
        <taxon>Lythraceae</taxon>
        <taxon>Punica</taxon>
    </lineage>
</organism>
<sequence>MTVPVYAWFPVLLGEPLTRDGGSRYKGVNSLKSSEDLWGPIRWHRRLDPFPYSEPLTNLASYLWCQWDFGQVRQTTVVDSLREPKPRVFGLTRL</sequence>
<comment type="caution">
    <text evidence="1">The sequence shown here is derived from an EMBL/GenBank/DDBJ whole genome shotgun (WGS) entry which is preliminary data.</text>
</comment>
<dbReference type="Proteomes" id="UP000233551">
    <property type="component" value="Unassembled WGS sequence"/>
</dbReference>
<evidence type="ECO:0000313" key="1">
    <source>
        <dbReference type="EMBL" id="PKI78860.1"/>
    </source>
</evidence>